<dbReference type="InterPro" id="IPR004772">
    <property type="entry name" value="TrkH"/>
</dbReference>
<dbReference type="OrthoDB" id="9810952at2"/>
<dbReference type="PANTHER" id="PTHR32024">
    <property type="entry name" value="TRK SYSTEM POTASSIUM UPTAKE PROTEIN TRKG-RELATED"/>
    <property type="match status" value="1"/>
</dbReference>
<keyword evidence="3" id="KW-1003">Cell membrane</keyword>
<dbReference type="AlphaFoldDB" id="A0A174RNV9"/>
<evidence type="ECO:0000256" key="4">
    <source>
        <dbReference type="ARBA" id="ARBA00022538"/>
    </source>
</evidence>
<dbReference type="EMBL" id="WNME01000008">
    <property type="protein sequence ID" value="MUB64119.1"/>
    <property type="molecule type" value="Genomic_DNA"/>
</dbReference>
<evidence type="ECO:0000256" key="3">
    <source>
        <dbReference type="ARBA" id="ARBA00022475"/>
    </source>
</evidence>
<protein>
    <submittedName>
        <fullName evidence="11">Potassium transporter TrkH</fullName>
    </submittedName>
    <submittedName>
        <fullName evidence="12">Trk family potassium uptake protein</fullName>
    </submittedName>
</protein>
<dbReference type="Pfam" id="PF02386">
    <property type="entry name" value="TrkH"/>
    <property type="match status" value="1"/>
</dbReference>
<dbReference type="NCBIfam" id="TIGR00933">
    <property type="entry name" value="2a38"/>
    <property type="match status" value="1"/>
</dbReference>
<feature type="transmembrane region" description="Helical" evidence="10">
    <location>
        <begin position="356"/>
        <end position="377"/>
    </location>
</feature>
<keyword evidence="8" id="KW-0406">Ion transport</keyword>
<dbReference type="Proteomes" id="UP001055091">
    <property type="component" value="Unassembled WGS sequence"/>
</dbReference>
<evidence type="ECO:0000256" key="8">
    <source>
        <dbReference type="ARBA" id="ARBA00023065"/>
    </source>
</evidence>
<name>A0A174RNV9_9FIRM</name>
<feature type="transmembrane region" description="Helical" evidence="10">
    <location>
        <begin position="134"/>
        <end position="154"/>
    </location>
</feature>
<dbReference type="GO" id="GO:0015379">
    <property type="term" value="F:potassium:chloride symporter activity"/>
    <property type="evidence" value="ECO:0007669"/>
    <property type="project" value="InterPro"/>
</dbReference>
<reference evidence="11" key="2">
    <citation type="submission" date="2022-01" db="EMBL/GenBank/DDBJ databases">
        <title>Novel bile acid biosynthetic pathways are enriched in the microbiome of centenarians.</title>
        <authorList>
            <person name="Sato Y."/>
            <person name="Atarashi K."/>
            <person name="Plichta R.D."/>
            <person name="Arai Y."/>
            <person name="Sasajima S."/>
            <person name="Kearney M.S."/>
            <person name="Suda W."/>
            <person name="Takeshita K."/>
            <person name="Sasaki T."/>
            <person name="Okamoto S."/>
            <person name="Skelly N.A."/>
            <person name="Okamura Y."/>
            <person name="Vlamakis H."/>
            <person name="Li Y."/>
            <person name="Tanoue T."/>
            <person name="Takei H."/>
            <person name="Nittono H."/>
            <person name="Narushima S."/>
            <person name="Irie J."/>
            <person name="Itoh H."/>
            <person name="Moriya K."/>
            <person name="Sugiura Y."/>
            <person name="Suematsu M."/>
            <person name="Moritoki N."/>
            <person name="Shibata S."/>
            <person name="Littman R.D."/>
            <person name="Fischbach A.M."/>
            <person name="Uwamino Y."/>
            <person name="Inoue T."/>
            <person name="Honda A."/>
            <person name="Hattori M."/>
            <person name="Murai T."/>
            <person name="Xavier J.R."/>
            <person name="Hirose N."/>
            <person name="Honda K."/>
        </authorList>
    </citation>
    <scope>NUCLEOTIDE SEQUENCE</scope>
    <source>
        <strain evidence="11">CE91-St55</strain>
    </source>
</reference>
<evidence type="ECO:0000256" key="6">
    <source>
        <dbReference type="ARBA" id="ARBA00022958"/>
    </source>
</evidence>
<dbReference type="EMBL" id="BQNJ01000002">
    <property type="protein sequence ID" value="GKH02981.1"/>
    <property type="molecule type" value="Genomic_DNA"/>
</dbReference>
<keyword evidence="5 10" id="KW-0812">Transmembrane</keyword>
<feature type="transmembrane region" description="Helical" evidence="10">
    <location>
        <begin position="237"/>
        <end position="256"/>
    </location>
</feature>
<feature type="transmembrane region" description="Helical" evidence="10">
    <location>
        <begin position="315"/>
        <end position="335"/>
    </location>
</feature>
<organism evidence="11 14">
    <name type="scientific">Hungatella hathewayi</name>
    <dbReference type="NCBI Taxonomy" id="154046"/>
    <lineage>
        <taxon>Bacteria</taxon>
        <taxon>Bacillati</taxon>
        <taxon>Bacillota</taxon>
        <taxon>Clostridia</taxon>
        <taxon>Lachnospirales</taxon>
        <taxon>Lachnospiraceae</taxon>
        <taxon>Hungatella</taxon>
    </lineage>
</organism>
<keyword evidence="2" id="KW-0813">Transport</keyword>
<evidence type="ECO:0000256" key="9">
    <source>
        <dbReference type="ARBA" id="ARBA00023136"/>
    </source>
</evidence>
<accession>A0A174RNV9</accession>
<dbReference type="GeneID" id="93149203"/>
<evidence type="ECO:0000313" key="12">
    <source>
        <dbReference type="EMBL" id="MUB64119.1"/>
    </source>
</evidence>
<comment type="caution">
    <text evidence="11">The sequence shown here is derived from an EMBL/GenBank/DDBJ whole genome shotgun (WGS) entry which is preliminary data.</text>
</comment>
<evidence type="ECO:0000256" key="2">
    <source>
        <dbReference type="ARBA" id="ARBA00022448"/>
    </source>
</evidence>
<dbReference type="InterPro" id="IPR003445">
    <property type="entry name" value="Cat_transpt"/>
</dbReference>
<evidence type="ECO:0000313" key="13">
    <source>
        <dbReference type="Proteomes" id="UP000434223"/>
    </source>
</evidence>
<feature type="transmembrane region" description="Helical" evidence="10">
    <location>
        <begin position="198"/>
        <end position="217"/>
    </location>
</feature>
<dbReference type="PANTHER" id="PTHR32024:SF1">
    <property type="entry name" value="KTR SYSTEM POTASSIUM UPTAKE PROTEIN B"/>
    <property type="match status" value="1"/>
</dbReference>
<dbReference type="Proteomes" id="UP000434223">
    <property type="component" value="Unassembled WGS sequence"/>
</dbReference>
<feature type="transmembrane region" description="Helical" evidence="10">
    <location>
        <begin position="79"/>
        <end position="103"/>
    </location>
</feature>
<keyword evidence="4" id="KW-0633">Potassium transport</keyword>
<keyword evidence="7 10" id="KW-1133">Transmembrane helix</keyword>
<reference evidence="12 13" key="1">
    <citation type="submission" date="2019-09" db="EMBL/GenBank/DDBJ databases">
        <title>Draft genome sequencing of Hungatella hathewayi 123Y-2.</title>
        <authorList>
            <person name="Lv Q."/>
            <person name="Li S."/>
        </authorList>
    </citation>
    <scope>NUCLEOTIDE SEQUENCE [LARGE SCALE GENOMIC DNA]</scope>
    <source>
        <strain evidence="12 13">123Y-2</strain>
    </source>
</reference>
<keyword evidence="6" id="KW-0630">Potassium</keyword>
<sequence length="451" mass="48955">MNEKKLIHARRHVSQTQFIAYGFFCVIITGTLLLMLPFASRDGQSEPFLNCLFTATSASCVTGLVVADTWSQWSLFGQLVILTMIQIGGLGFITVGVFISIILRRKIGLKERGLMMESVNTLQIGGVVRLAKKIIIGTCIFEGTGAVLLAIRFIPQFGFLRGLFYGIFHSISAFCNAGFDLMGGQAPYSSFVAYYDDWLVNLVIMSLIVIGGIGFIVWDDLSRNKLHFRKYMLQTKIVLVTTAILVFGGGLLFYLMERNNLLVGMNTSGKILTSLFSSVTARTAGFNTTDTAALTDGSKLLTIILMFVGGSPGSTAGGIKTTTLVVLLLCVHSNIKQTYGINIFGRRLENDAVKRAGTILTINLLLALTASLAIMAIQPLGFSDILFETFSAIGTVGMTTGITRALHPVSRLIIILLMYCGRIGSLSFALAFVQSKRKPHVQQPAEAINIG</sequence>
<evidence type="ECO:0000313" key="11">
    <source>
        <dbReference type="EMBL" id="GKH02981.1"/>
    </source>
</evidence>
<feature type="transmembrane region" description="Helical" evidence="10">
    <location>
        <begin position="18"/>
        <end position="36"/>
    </location>
</feature>
<evidence type="ECO:0000256" key="1">
    <source>
        <dbReference type="ARBA" id="ARBA00004651"/>
    </source>
</evidence>
<feature type="transmembrane region" description="Helical" evidence="10">
    <location>
        <begin position="412"/>
        <end position="433"/>
    </location>
</feature>
<dbReference type="RefSeq" id="WP_006776558.1">
    <property type="nucleotide sequence ID" value="NZ_BQNJ01000002.1"/>
</dbReference>
<keyword evidence="9 10" id="KW-0472">Membrane</keyword>
<evidence type="ECO:0000256" key="5">
    <source>
        <dbReference type="ARBA" id="ARBA00022692"/>
    </source>
</evidence>
<dbReference type="GO" id="GO:0005886">
    <property type="term" value="C:plasma membrane"/>
    <property type="evidence" value="ECO:0007669"/>
    <property type="project" value="UniProtKB-SubCell"/>
</dbReference>
<evidence type="ECO:0000256" key="10">
    <source>
        <dbReference type="SAM" id="Phobius"/>
    </source>
</evidence>
<evidence type="ECO:0000256" key="7">
    <source>
        <dbReference type="ARBA" id="ARBA00022989"/>
    </source>
</evidence>
<evidence type="ECO:0000313" key="14">
    <source>
        <dbReference type="Proteomes" id="UP001055091"/>
    </source>
</evidence>
<proteinExistence type="predicted"/>
<gene>
    <name evidence="11" type="ORF">CE91St55_49620</name>
    <name evidence="12" type="ORF">GNE07_13740</name>
</gene>
<comment type="subcellular location">
    <subcellularLocation>
        <location evidence="1">Cell membrane</location>
        <topology evidence="1">Multi-pass membrane protein</topology>
    </subcellularLocation>
</comment>